<accession>A0A753B4R8</accession>
<comment type="caution">
    <text evidence="1">The sequence shown here is derived from an EMBL/GenBank/DDBJ whole genome shotgun (WGS) entry which is preliminary data.</text>
</comment>
<dbReference type="PIRSF" id="PIRSF028304">
    <property type="entry name" value="UCP028304"/>
    <property type="match status" value="1"/>
</dbReference>
<protein>
    <submittedName>
        <fullName evidence="1">Type VI secretion system baseplate subunit TssF</fullName>
    </submittedName>
</protein>
<gene>
    <name evidence="1" type="primary">tssF</name>
    <name evidence="1" type="ORF">GND80_004184</name>
</gene>
<dbReference type="PANTHER" id="PTHR35370">
    <property type="entry name" value="CYTOPLASMIC PROTEIN-RELATED-RELATED"/>
    <property type="match status" value="1"/>
</dbReference>
<dbReference type="PANTHER" id="PTHR35370:SF1">
    <property type="entry name" value="TYPE VI SECRETION SYSTEM COMPONENT TSSF1"/>
    <property type="match status" value="1"/>
</dbReference>
<reference evidence="1" key="1">
    <citation type="journal article" date="2018" name="Genome Biol.">
        <title>SKESA: strategic k-mer extension for scrupulous assemblies.</title>
        <authorList>
            <person name="Souvorov A."/>
            <person name="Agarwala R."/>
            <person name="Lipman D.J."/>
        </authorList>
    </citation>
    <scope>NUCLEOTIDE SEQUENCE</scope>
    <source>
        <strain evidence="1">405-87</strain>
    </source>
</reference>
<dbReference type="Pfam" id="PF05947">
    <property type="entry name" value="T6SS_TssF"/>
    <property type="match status" value="1"/>
</dbReference>
<dbReference type="EMBL" id="DAAWID010000035">
    <property type="protein sequence ID" value="HAF7989325.1"/>
    <property type="molecule type" value="Genomic_DNA"/>
</dbReference>
<dbReference type="InterPro" id="IPR010272">
    <property type="entry name" value="T6SS_TssF"/>
</dbReference>
<organism evidence="1">
    <name type="scientific">Salmonella enterica subsp. houtenae serovar 45:g,z51:-</name>
    <dbReference type="NCBI Taxonomy" id="1967611"/>
    <lineage>
        <taxon>Bacteria</taxon>
        <taxon>Pseudomonadati</taxon>
        <taxon>Pseudomonadota</taxon>
        <taxon>Gammaproteobacteria</taxon>
        <taxon>Enterobacterales</taxon>
        <taxon>Enterobacteriaceae</taxon>
        <taxon>Salmonella</taxon>
    </lineage>
</organism>
<evidence type="ECO:0000313" key="1">
    <source>
        <dbReference type="EMBL" id="HAF7989325.1"/>
    </source>
</evidence>
<reference evidence="1" key="2">
    <citation type="submission" date="2018-07" db="EMBL/GenBank/DDBJ databases">
        <authorList>
            <consortium name="NCBI Pathogen Detection Project"/>
        </authorList>
    </citation>
    <scope>NUCLEOTIDE SEQUENCE</scope>
    <source>
        <strain evidence="1">405-87</strain>
    </source>
</reference>
<dbReference type="AlphaFoldDB" id="A0A753B4R8"/>
<proteinExistence type="predicted"/>
<dbReference type="NCBIfam" id="TIGR03359">
    <property type="entry name" value="VI_chp_6"/>
    <property type="match status" value="1"/>
</dbReference>
<sequence length="601" mass="68485">MLLPQKILTYYNRELSYLRQYGAAFARRFPKISRRLGLAEGVSEDPHVERLVESFAFLTARIHQQIDEDMPELNNAIMEALAPQFIRQIPSVSMVQFQPSPDISGMTGTLFVPRHTCLVSHAVGDVACRFRTAYPVDILPMDLYGASLAPDPFDRDFILTLRFATWPGAQFQAQTVRLYLNGAPTITHSLYELLLSQVSKWECYSGEHHLDVTANEIQAVGFAAQECLCADDMAINPIHHLFRDYFSLVEKFLFLELPLPAEKTIPPTFEYRFRLKDCSALRRIERICDKVNMDTFRLNCTPVVNLFPHQAEPLVLSETEHEYLVQPDVRRPYGMEVYRVNSVEFFDRDQVDGRNNSVVVRPLLGIEHCEPEGESSIYWQATQKASLYPNDRGMNMFIGFADLRGERATPATDVVKLNVMCTNRDVPQQLNNGHPEGDFDAECALPGVKVIGLIRPRPPLRPQQDCSQGWRMATQLNLNHMLLGGDVGAQRLRETLELYNLQNDATVSRLIALLRHIDIAPLCARLELADPYSLARGLEVVLTFQAQAEEYVDFYLFCSVLERFIALYAPVNSFTQVVTCLEGGNHSKRRWPRRSGRLVWL</sequence>
<name>A0A753B4R8_SALHO</name>